<feature type="compositionally biased region" description="Basic and acidic residues" evidence="1">
    <location>
        <begin position="112"/>
        <end position="125"/>
    </location>
</feature>
<gene>
    <name evidence="2" type="ORF">GH714_005628</name>
</gene>
<dbReference type="AlphaFoldDB" id="A0A6A6K9R2"/>
<dbReference type="EMBL" id="JAAGAX010000017">
    <property type="protein sequence ID" value="KAF2285581.1"/>
    <property type="molecule type" value="Genomic_DNA"/>
</dbReference>
<evidence type="ECO:0000313" key="2">
    <source>
        <dbReference type="EMBL" id="KAF2285581.1"/>
    </source>
</evidence>
<dbReference type="Proteomes" id="UP000467840">
    <property type="component" value="Chromosome 3"/>
</dbReference>
<protein>
    <submittedName>
        <fullName evidence="2">Uncharacterized protein</fullName>
    </submittedName>
</protein>
<name>A0A6A6K9R2_HEVBR</name>
<feature type="compositionally biased region" description="Polar residues" evidence="1">
    <location>
        <begin position="74"/>
        <end position="84"/>
    </location>
</feature>
<feature type="region of interest" description="Disordered" evidence="1">
    <location>
        <begin position="1"/>
        <end position="25"/>
    </location>
</feature>
<accession>A0A6A6K9R2</accession>
<feature type="region of interest" description="Disordered" evidence="1">
    <location>
        <begin position="70"/>
        <end position="125"/>
    </location>
</feature>
<reference evidence="2 3" key="1">
    <citation type="journal article" date="2020" name="Mol. Plant">
        <title>The Chromosome-Based Rubber Tree Genome Provides New Insights into Spurge Genome Evolution and Rubber Biosynthesis.</title>
        <authorList>
            <person name="Liu J."/>
            <person name="Shi C."/>
            <person name="Shi C.C."/>
            <person name="Li W."/>
            <person name="Zhang Q.J."/>
            <person name="Zhang Y."/>
            <person name="Li K."/>
            <person name="Lu H.F."/>
            <person name="Shi C."/>
            <person name="Zhu S.T."/>
            <person name="Xiao Z.Y."/>
            <person name="Nan H."/>
            <person name="Yue Y."/>
            <person name="Zhu X.G."/>
            <person name="Wu Y."/>
            <person name="Hong X.N."/>
            <person name="Fan G.Y."/>
            <person name="Tong Y."/>
            <person name="Zhang D."/>
            <person name="Mao C.L."/>
            <person name="Liu Y.L."/>
            <person name="Hao S.J."/>
            <person name="Liu W.Q."/>
            <person name="Lv M.Q."/>
            <person name="Zhang H.B."/>
            <person name="Liu Y."/>
            <person name="Hu-Tang G.R."/>
            <person name="Wang J.P."/>
            <person name="Wang J.H."/>
            <person name="Sun Y.H."/>
            <person name="Ni S.B."/>
            <person name="Chen W.B."/>
            <person name="Zhang X.C."/>
            <person name="Jiao Y.N."/>
            <person name="Eichler E.E."/>
            <person name="Li G.H."/>
            <person name="Liu X."/>
            <person name="Gao L.Z."/>
        </authorList>
    </citation>
    <scope>NUCLEOTIDE SEQUENCE [LARGE SCALE GENOMIC DNA]</scope>
    <source>
        <strain evidence="3">cv. GT1</strain>
        <tissue evidence="2">Leaf</tissue>
    </source>
</reference>
<comment type="caution">
    <text evidence="2">The sequence shown here is derived from an EMBL/GenBank/DDBJ whole genome shotgun (WGS) entry which is preliminary data.</text>
</comment>
<proteinExistence type="predicted"/>
<evidence type="ECO:0000256" key="1">
    <source>
        <dbReference type="SAM" id="MobiDB-lite"/>
    </source>
</evidence>
<keyword evidence="3" id="KW-1185">Reference proteome</keyword>
<organism evidence="2 3">
    <name type="scientific">Hevea brasiliensis</name>
    <name type="common">Para rubber tree</name>
    <name type="synonym">Siphonia brasiliensis</name>
    <dbReference type="NCBI Taxonomy" id="3981"/>
    <lineage>
        <taxon>Eukaryota</taxon>
        <taxon>Viridiplantae</taxon>
        <taxon>Streptophyta</taxon>
        <taxon>Embryophyta</taxon>
        <taxon>Tracheophyta</taxon>
        <taxon>Spermatophyta</taxon>
        <taxon>Magnoliopsida</taxon>
        <taxon>eudicotyledons</taxon>
        <taxon>Gunneridae</taxon>
        <taxon>Pentapetalae</taxon>
        <taxon>rosids</taxon>
        <taxon>fabids</taxon>
        <taxon>Malpighiales</taxon>
        <taxon>Euphorbiaceae</taxon>
        <taxon>Crotonoideae</taxon>
        <taxon>Micrandreae</taxon>
        <taxon>Hevea</taxon>
    </lineage>
</organism>
<evidence type="ECO:0000313" key="3">
    <source>
        <dbReference type="Proteomes" id="UP000467840"/>
    </source>
</evidence>
<sequence>MGVHYGYPHKPNGEHVKHLHGHGNKPLKVDHEATSGGHVQRQSGAKRIYVHENEIVGRTKRAKVAKWAAHGTASGPSCVSTTMADSGDQVHEAGTSMVEQQVAGARRKGRAKSRDPSRARDEMGDVETRLAKVELHLVNGDETFEELENRLLELVEGMDETRDELQGG</sequence>